<dbReference type="STRING" id="307972.A0A2G8LDH2"/>
<dbReference type="Gene3D" id="1.10.246.220">
    <property type="match status" value="1"/>
</dbReference>
<feature type="domain" description="Myb-like" evidence="3">
    <location>
        <begin position="694"/>
        <end position="746"/>
    </location>
</feature>
<feature type="region of interest" description="Disordered" evidence="1">
    <location>
        <begin position="623"/>
        <end position="645"/>
    </location>
</feature>
<feature type="region of interest" description="Disordered" evidence="1">
    <location>
        <begin position="401"/>
        <end position="427"/>
    </location>
</feature>
<dbReference type="Pfam" id="PF00249">
    <property type="entry name" value="Myb_DNA-binding"/>
    <property type="match status" value="1"/>
</dbReference>
<reference evidence="5 6" key="1">
    <citation type="journal article" date="2017" name="PLoS Biol.">
        <title>The sea cucumber genome provides insights into morphological evolution and visceral regeneration.</title>
        <authorList>
            <person name="Zhang X."/>
            <person name="Sun L."/>
            <person name="Yuan J."/>
            <person name="Sun Y."/>
            <person name="Gao Y."/>
            <person name="Zhang L."/>
            <person name="Li S."/>
            <person name="Dai H."/>
            <person name="Hamel J.F."/>
            <person name="Liu C."/>
            <person name="Yu Y."/>
            <person name="Liu S."/>
            <person name="Lin W."/>
            <person name="Guo K."/>
            <person name="Jin S."/>
            <person name="Xu P."/>
            <person name="Storey K.B."/>
            <person name="Huan P."/>
            <person name="Zhang T."/>
            <person name="Zhou Y."/>
            <person name="Zhang J."/>
            <person name="Lin C."/>
            <person name="Li X."/>
            <person name="Xing L."/>
            <person name="Huo D."/>
            <person name="Sun M."/>
            <person name="Wang L."/>
            <person name="Mercier A."/>
            <person name="Li F."/>
            <person name="Yang H."/>
            <person name="Xiang J."/>
        </authorList>
    </citation>
    <scope>NUCLEOTIDE SEQUENCE [LARGE SCALE GENOMIC DNA]</scope>
    <source>
        <strain evidence="5">Shaxun</strain>
        <tissue evidence="5">Muscle</tissue>
    </source>
</reference>
<dbReference type="InterPro" id="IPR001005">
    <property type="entry name" value="SANT/Myb"/>
</dbReference>
<dbReference type="GO" id="GO:0031848">
    <property type="term" value="P:protection from non-homologous end joining at telomere"/>
    <property type="evidence" value="ECO:0007669"/>
    <property type="project" value="InterPro"/>
</dbReference>
<name>A0A2G8LDH2_STIJA</name>
<feature type="chain" id="PRO_5013956810" evidence="2">
    <location>
        <begin position="23"/>
        <end position="760"/>
    </location>
</feature>
<dbReference type="PROSITE" id="PS50090">
    <property type="entry name" value="MYB_LIKE"/>
    <property type="match status" value="1"/>
</dbReference>
<feature type="domain" description="HTH myb-type" evidence="4">
    <location>
        <begin position="694"/>
        <end position="750"/>
    </location>
</feature>
<dbReference type="GO" id="GO:0000781">
    <property type="term" value="C:chromosome, telomeric region"/>
    <property type="evidence" value="ECO:0007669"/>
    <property type="project" value="InterPro"/>
</dbReference>
<comment type="caution">
    <text evidence="5">The sequence shown here is derived from an EMBL/GenBank/DDBJ whole genome shotgun (WGS) entry which is preliminary data.</text>
</comment>
<dbReference type="InterPro" id="IPR030657">
    <property type="entry name" value="TERF2"/>
</dbReference>
<dbReference type="GO" id="GO:0005634">
    <property type="term" value="C:nucleus"/>
    <property type="evidence" value="ECO:0007669"/>
    <property type="project" value="InterPro"/>
</dbReference>
<evidence type="ECO:0000313" key="6">
    <source>
        <dbReference type="Proteomes" id="UP000230750"/>
    </source>
</evidence>
<dbReference type="Proteomes" id="UP000230750">
    <property type="component" value="Unassembled WGS sequence"/>
</dbReference>
<evidence type="ECO:0000256" key="2">
    <source>
        <dbReference type="SAM" id="SignalP"/>
    </source>
</evidence>
<dbReference type="InterPro" id="IPR009057">
    <property type="entry name" value="Homeodomain-like_sf"/>
</dbReference>
<dbReference type="SMART" id="SM00717">
    <property type="entry name" value="SANT"/>
    <property type="match status" value="1"/>
</dbReference>
<dbReference type="InterPro" id="IPR036507">
    <property type="entry name" value="Telomere_rpt-bd_fac_dimer_sf"/>
</dbReference>
<dbReference type="PANTHER" id="PTHR46833">
    <property type="entry name" value="TELOMERIC REPEAT-BINDING FACTOR 2 TERF2"/>
    <property type="match status" value="1"/>
</dbReference>
<dbReference type="OrthoDB" id="608866at2759"/>
<sequence length="760" mass="85690">MATKCNIHLATLTILGLRKLAAMDTDVHDENQQLIWGNPSRGSVYCWIADYVFQEAWEEFSTVFTVDSDTNKHFISGLTQKIGMNCQNEKIITKFRLLHFMVLLCDAKSALIEDGNGITYLEQAYSLLQQDIDLDDKEALAEKLRLQAVLLCCSREEWDLANVVFERLWKCDDSSPTQKMLKTILDEKKQENVLQNCPAYETFLQTARESISGTMKKVETPLLEKVYLQMKAWECDSHGCDEEDFSTPLQSPHTISANLSQEKGSKEHIPVEEVNSNHNNAPETELFNALELTPRMTRRRQKLAVDGASGKVDQRDSDASQEFSISVVEVPKKELRSRTVPAYVKQQTVIKSPKKMRILDEEKGRDGGSLHKEIFQEELVIDERGKMDDANILTSSYVDGGVREAGTSSHSQQNGQGGGVGGGEGSKEETYRLRENGEHHEDDLAEELIDPPVTGIILRNTFSKMGHGPQFWDSVDKDLFHLHKSLANETSDHAEEPESDEDVLAAPSASSTPNKKSPAKLKSSTAPSQCPSNQRRQRMRELSSDEEEKEEEVKDPSATSAAPTAGPHKVPLTFTQPLPASSRLPFRKIRAVTKLNCHIARNETKKTLCITMGIMIVTLGEGPARPSNVGNDHSHENDLKRKKRRHRLRDIEKSLEEDGEKVMWTSSSSESDCSVDTMITSLKSPRLRKSLELSSVRTRRPWTKEEIRMLIKGVKQFGVGHWADIVNHYSIDRTNVNLKDKWRDLVKRYQTSSPSKMESD</sequence>
<dbReference type="SUPFAM" id="SSF63600">
    <property type="entry name" value="Telomeric repeat binding factor (TRF) dimerisation domain"/>
    <property type="match status" value="1"/>
</dbReference>
<accession>A0A2G8LDH2</accession>
<evidence type="ECO:0000259" key="3">
    <source>
        <dbReference type="PROSITE" id="PS50090"/>
    </source>
</evidence>
<dbReference type="CDD" id="cd11660">
    <property type="entry name" value="SANT_TRF"/>
    <property type="match status" value="1"/>
</dbReference>
<dbReference type="SUPFAM" id="SSF46689">
    <property type="entry name" value="Homeodomain-like"/>
    <property type="match status" value="1"/>
</dbReference>
<dbReference type="AlphaFoldDB" id="A0A2G8LDH2"/>
<dbReference type="Gene3D" id="1.25.40.210">
    <property type="entry name" value="Telomere repeat-binding factor, dimerisation domain"/>
    <property type="match status" value="1"/>
</dbReference>
<evidence type="ECO:0000256" key="1">
    <source>
        <dbReference type="SAM" id="MobiDB-lite"/>
    </source>
</evidence>
<feature type="region of interest" description="Disordered" evidence="1">
    <location>
        <begin position="489"/>
        <end position="579"/>
    </location>
</feature>
<dbReference type="PANTHER" id="PTHR46833:SF1">
    <property type="entry name" value="TELOMERIC REPEAT-BINDING FACTOR 2"/>
    <property type="match status" value="1"/>
</dbReference>
<proteinExistence type="predicted"/>
<feature type="signal peptide" evidence="2">
    <location>
        <begin position="1"/>
        <end position="22"/>
    </location>
</feature>
<dbReference type="EMBL" id="MRZV01000119">
    <property type="protein sequence ID" value="PIK58210.1"/>
    <property type="molecule type" value="Genomic_DNA"/>
</dbReference>
<dbReference type="InterPro" id="IPR017930">
    <property type="entry name" value="Myb_dom"/>
</dbReference>
<keyword evidence="6" id="KW-1185">Reference proteome</keyword>
<feature type="compositionally biased region" description="Low complexity" evidence="1">
    <location>
        <begin position="556"/>
        <end position="565"/>
    </location>
</feature>
<protein>
    <submittedName>
        <fullName evidence="5">Putative telomeric repeat-binding factor 2-like</fullName>
    </submittedName>
</protein>
<feature type="compositionally biased region" description="Gly residues" evidence="1">
    <location>
        <begin position="415"/>
        <end position="424"/>
    </location>
</feature>
<feature type="compositionally biased region" description="Polar residues" evidence="1">
    <location>
        <begin position="522"/>
        <end position="534"/>
    </location>
</feature>
<dbReference type="GO" id="GO:0042162">
    <property type="term" value="F:telomeric DNA binding"/>
    <property type="evidence" value="ECO:0007669"/>
    <property type="project" value="InterPro"/>
</dbReference>
<evidence type="ECO:0000313" key="5">
    <source>
        <dbReference type="EMBL" id="PIK58210.1"/>
    </source>
</evidence>
<gene>
    <name evidence="5" type="ORF">BSL78_04861</name>
</gene>
<dbReference type="PROSITE" id="PS51294">
    <property type="entry name" value="HTH_MYB"/>
    <property type="match status" value="1"/>
</dbReference>
<organism evidence="5 6">
    <name type="scientific">Stichopus japonicus</name>
    <name type="common">Sea cucumber</name>
    <dbReference type="NCBI Taxonomy" id="307972"/>
    <lineage>
        <taxon>Eukaryota</taxon>
        <taxon>Metazoa</taxon>
        <taxon>Echinodermata</taxon>
        <taxon>Eleutherozoa</taxon>
        <taxon>Echinozoa</taxon>
        <taxon>Holothuroidea</taxon>
        <taxon>Aspidochirotacea</taxon>
        <taxon>Aspidochirotida</taxon>
        <taxon>Stichopodidae</taxon>
        <taxon>Apostichopus</taxon>
    </lineage>
</organism>
<keyword evidence="2" id="KW-0732">Signal</keyword>
<evidence type="ECO:0000259" key="4">
    <source>
        <dbReference type="PROSITE" id="PS51294"/>
    </source>
</evidence>